<comment type="subcellular location">
    <subcellularLocation>
        <location evidence="1 6">Nucleus</location>
    </subcellularLocation>
</comment>
<dbReference type="PROSITE" id="PS50039">
    <property type="entry name" value="FORK_HEAD_3"/>
    <property type="match status" value="1"/>
</dbReference>
<keyword evidence="5 6" id="KW-0539">Nucleus</keyword>
<feature type="region of interest" description="Disordered" evidence="7">
    <location>
        <begin position="194"/>
        <end position="215"/>
    </location>
</feature>
<dbReference type="Gene3D" id="1.10.10.10">
    <property type="entry name" value="Winged helix-like DNA-binding domain superfamily/Winged helix DNA-binding domain"/>
    <property type="match status" value="1"/>
</dbReference>
<dbReference type="InterPro" id="IPR018122">
    <property type="entry name" value="TF_fork_head_CS_1"/>
</dbReference>
<dbReference type="SUPFAM" id="SSF46785">
    <property type="entry name" value="Winged helix' DNA-binding domain"/>
    <property type="match status" value="1"/>
</dbReference>
<gene>
    <name evidence="9" type="ORF">008-49</name>
</gene>
<keyword evidence="4" id="KW-0804">Transcription</keyword>
<evidence type="ECO:0000256" key="1">
    <source>
        <dbReference type="ARBA" id="ARBA00004123"/>
    </source>
</evidence>
<sequence>MQKLQTSVIQSSKSPEHAVERLLLFRLCYFLVIRKDDKVIAAKTQKIYSYLFLDFSIESKNKMSAKTSKNEMVKPPYSYIALISMAINSKKDRRITLSGIYKFISDKFPYYRDTKQGWQNSIRHNLSLNECFIKEARIDKKRGKGSFWTLDPDAFNMFENGSYLRRRRRFKKADALKEKAMNIRNHRLAANSNIQSYLPKSRPRSDQDSGYGESTENSLNEYALLGASQFSAPPQLPIPHMTPELYHLCHYPSWNLHCQSDSQYSSPVVSSFLKTSLKLSPLFQSPSPYSYQQPVFQHDAFLLSNKM</sequence>
<dbReference type="InterPro" id="IPR036390">
    <property type="entry name" value="WH_DNA-bd_sf"/>
</dbReference>
<evidence type="ECO:0000313" key="9">
    <source>
        <dbReference type="EMBL" id="AAT47886.1"/>
    </source>
</evidence>
<dbReference type="PROSITE" id="PS00657">
    <property type="entry name" value="FORK_HEAD_1"/>
    <property type="match status" value="1"/>
</dbReference>
<dbReference type="AlphaFoldDB" id="Q66S05"/>
<dbReference type="EMBL" id="AY613856">
    <property type="protein sequence ID" value="AAT47886.1"/>
    <property type="molecule type" value="Genomic_DNA"/>
</dbReference>
<dbReference type="SMART" id="SM00339">
    <property type="entry name" value="FH"/>
    <property type="match status" value="1"/>
</dbReference>
<dbReference type="GO" id="GO:0030154">
    <property type="term" value="P:cell differentiation"/>
    <property type="evidence" value="ECO:0007669"/>
    <property type="project" value="TreeGrafter"/>
</dbReference>
<dbReference type="InterPro" id="IPR030456">
    <property type="entry name" value="TF_fork_head_CS_2"/>
</dbReference>
<keyword evidence="2" id="KW-0805">Transcription regulation</keyword>
<dbReference type="PROSITE" id="PS00658">
    <property type="entry name" value="FORK_HEAD_2"/>
    <property type="match status" value="1"/>
</dbReference>
<dbReference type="Pfam" id="PF00250">
    <property type="entry name" value="Forkhead"/>
    <property type="match status" value="1"/>
</dbReference>
<dbReference type="PANTHER" id="PTHR11829:SF388">
    <property type="entry name" value="FORK HEAD DOMAIN-CONTAINING PROTEIN L1-RELATED"/>
    <property type="match status" value="1"/>
</dbReference>
<reference evidence="9" key="2">
    <citation type="journal article" date="2005" name="Curr. Biol.">
        <title>Remodelling of the homeobox gene complement in the tunicate Oikopleura dioica.</title>
        <authorList>
            <person name="Edvardsen R.B."/>
            <person name="Seo H.C."/>
            <person name="Jensen M.F."/>
            <person name="Mialon A."/>
            <person name="Mikhaleva J."/>
            <person name="Bjordal M."/>
            <person name="Cartry J."/>
            <person name="Reinhardt R."/>
            <person name="Weissenbach J."/>
            <person name="Wincker P."/>
            <person name="Chourrout D."/>
        </authorList>
    </citation>
    <scope>NUCLEOTIDE SEQUENCE</scope>
</reference>
<keyword evidence="3 6" id="KW-0238">DNA-binding</keyword>
<evidence type="ECO:0000256" key="6">
    <source>
        <dbReference type="PROSITE-ProRule" id="PRU00089"/>
    </source>
</evidence>
<evidence type="ECO:0000259" key="8">
    <source>
        <dbReference type="PROSITE" id="PS50039"/>
    </source>
</evidence>
<dbReference type="InterPro" id="IPR050211">
    <property type="entry name" value="FOX_domain-containing"/>
</dbReference>
<evidence type="ECO:0000256" key="2">
    <source>
        <dbReference type="ARBA" id="ARBA00023015"/>
    </source>
</evidence>
<proteinExistence type="predicted"/>
<dbReference type="GO" id="GO:0005634">
    <property type="term" value="C:nucleus"/>
    <property type="evidence" value="ECO:0007669"/>
    <property type="project" value="UniProtKB-SubCell"/>
</dbReference>
<feature type="DNA-binding region" description="Fork-head" evidence="6">
    <location>
        <begin position="74"/>
        <end position="168"/>
    </location>
</feature>
<accession>Q66S05</accession>
<evidence type="ECO:0000256" key="7">
    <source>
        <dbReference type="SAM" id="MobiDB-lite"/>
    </source>
</evidence>
<evidence type="ECO:0000256" key="4">
    <source>
        <dbReference type="ARBA" id="ARBA00023163"/>
    </source>
</evidence>
<feature type="domain" description="Fork-head" evidence="8">
    <location>
        <begin position="74"/>
        <end position="168"/>
    </location>
</feature>
<dbReference type="GO" id="GO:0000978">
    <property type="term" value="F:RNA polymerase II cis-regulatory region sequence-specific DNA binding"/>
    <property type="evidence" value="ECO:0007669"/>
    <property type="project" value="TreeGrafter"/>
</dbReference>
<evidence type="ECO:0000256" key="5">
    <source>
        <dbReference type="ARBA" id="ARBA00023242"/>
    </source>
</evidence>
<dbReference type="GO" id="GO:0000981">
    <property type="term" value="F:DNA-binding transcription factor activity, RNA polymerase II-specific"/>
    <property type="evidence" value="ECO:0007669"/>
    <property type="project" value="TreeGrafter"/>
</dbReference>
<name>Q66S05_OIKDI</name>
<dbReference type="PRINTS" id="PR00053">
    <property type="entry name" value="FORKHEAD"/>
</dbReference>
<organism evidence="9">
    <name type="scientific">Oikopleura dioica</name>
    <name type="common">Tunicate</name>
    <dbReference type="NCBI Taxonomy" id="34765"/>
    <lineage>
        <taxon>Eukaryota</taxon>
        <taxon>Metazoa</taxon>
        <taxon>Chordata</taxon>
        <taxon>Tunicata</taxon>
        <taxon>Appendicularia</taxon>
        <taxon>Copelata</taxon>
        <taxon>Oikopleuridae</taxon>
        <taxon>Oikopleura</taxon>
    </lineage>
</organism>
<reference evidence="9" key="1">
    <citation type="journal article" date="2004" name="Nature">
        <title>Hox cluster disintegration with persistent anteroposterior order of expression in Oikopleura dioica.</title>
        <authorList>
            <person name="Seo H.C."/>
            <person name="Edvardsen R.B."/>
            <person name="Maeland A.D."/>
            <person name="Bjordal M."/>
            <person name="Jensen M.F."/>
            <person name="Hansen A."/>
            <person name="Flaat M."/>
            <person name="Weissenbach J."/>
            <person name="Lehrach H."/>
            <person name="Wincker P."/>
            <person name="Reinhardt R."/>
            <person name="Chourrout D."/>
        </authorList>
    </citation>
    <scope>NUCLEOTIDE SEQUENCE</scope>
</reference>
<evidence type="ECO:0000256" key="3">
    <source>
        <dbReference type="ARBA" id="ARBA00023125"/>
    </source>
</evidence>
<dbReference type="FunFam" id="1.10.10.10:FF:000016">
    <property type="entry name" value="Forkhead box protein I1"/>
    <property type="match status" value="1"/>
</dbReference>
<dbReference type="PANTHER" id="PTHR11829">
    <property type="entry name" value="FORKHEAD BOX PROTEIN"/>
    <property type="match status" value="1"/>
</dbReference>
<protein>
    <submittedName>
        <fullName evidence="9">Forkhead box protein C1</fullName>
    </submittedName>
</protein>
<dbReference type="InterPro" id="IPR036388">
    <property type="entry name" value="WH-like_DNA-bd_sf"/>
</dbReference>
<dbReference type="GO" id="GO:0009653">
    <property type="term" value="P:anatomical structure morphogenesis"/>
    <property type="evidence" value="ECO:0007669"/>
    <property type="project" value="TreeGrafter"/>
</dbReference>
<dbReference type="InterPro" id="IPR001766">
    <property type="entry name" value="Fork_head_dom"/>
</dbReference>